<evidence type="ECO:0000313" key="1">
    <source>
        <dbReference type="EMBL" id="KAL3069557.1"/>
    </source>
</evidence>
<keyword evidence="2" id="KW-1185">Reference proteome</keyword>
<dbReference type="EMBL" id="JBICBT010001394">
    <property type="protein sequence ID" value="KAL3069557.1"/>
    <property type="molecule type" value="Genomic_DNA"/>
</dbReference>
<evidence type="ECO:0000313" key="2">
    <source>
        <dbReference type="Proteomes" id="UP001620626"/>
    </source>
</evidence>
<accession>A0ABD2HVP4</accession>
<organism evidence="1 2">
    <name type="scientific">Heterodera trifolii</name>
    <dbReference type="NCBI Taxonomy" id="157864"/>
    <lineage>
        <taxon>Eukaryota</taxon>
        <taxon>Metazoa</taxon>
        <taxon>Ecdysozoa</taxon>
        <taxon>Nematoda</taxon>
        <taxon>Chromadorea</taxon>
        <taxon>Rhabditida</taxon>
        <taxon>Tylenchina</taxon>
        <taxon>Tylenchomorpha</taxon>
        <taxon>Tylenchoidea</taxon>
        <taxon>Heteroderidae</taxon>
        <taxon>Heteroderinae</taxon>
        <taxon>Heterodera</taxon>
    </lineage>
</organism>
<dbReference type="Proteomes" id="UP001620626">
    <property type="component" value="Unassembled WGS sequence"/>
</dbReference>
<protein>
    <submittedName>
        <fullName evidence="1">Uncharacterized protein</fullName>
    </submittedName>
</protein>
<name>A0ABD2HVP4_9BILA</name>
<sequence length="139" mass="15498">MLFAASLKKEARVALGRKDKKGALNIMRKVARVRKDIQDKDVQYQRLLAMLEQLAASKQTKEIIDVSNAFREAMARQGLTPDKALEEAEERRTAERAKAVGVPVAVPAAIAEENNRIRVGKRVLNLDDLLPEVPKSILI</sequence>
<comment type="caution">
    <text evidence="1">The sequence shown here is derived from an EMBL/GenBank/DDBJ whole genome shotgun (WGS) entry which is preliminary data.</text>
</comment>
<reference evidence="1 2" key="1">
    <citation type="submission" date="2024-10" db="EMBL/GenBank/DDBJ databases">
        <authorList>
            <person name="Kim D."/>
        </authorList>
    </citation>
    <scope>NUCLEOTIDE SEQUENCE [LARGE SCALE GENOMIC DNA]</scope>
    <source>
        <strain evidence="1">BH-2024</strain>
    </source>
</reference>
<dbReference type="AlphaFoldDB" id="A0ABD2HVP4"/>
<gene>
    <name evidence="1" type="ORF">niasHT_038273</name>
</gene>
<proteinExistence type="predicted"/>